<evidence type="ECO:0000313" key="2">
    <source>
        <dbReference type="Proteomes" id="UP001057402"/>
    </source>
</evidence>
<keyword evidence="2" id="KW-1185">Reference proteome</keyword>
<reference evidence="2" key="1">
    <citation type="journal article" date="2023" name="Front. Plant Sci.">
        <title>Chromosomal-level genome assembly of Melastoma candidum provides insights into trichome evolution.</title>
        <authorList>
            <person name="Zhong Y."/>
            <person name="Wu W."/>
            <person name="Sun C."/>
            <person name="Zou P."/>
            <person name="Liu Y."/>
            <person name="Dai S."/>
            <person name="Zhou R."/>
        </authorList>
    </citation>
    <scope>NUCLEOTIDE SEQUENCE [LARGE SCALE GENOMIC DNA]</scope>
</reference>
<gene>
    <name evidence="1" type="ORF">MLD38_013162</name>
</gene>
<proteinExistence type="predicted"/>
<sequence length="220" mass="24384">MHDIWKTALLYANSAGRTQGNHFDIIQGLEEFSSVQGFAGASEIDHCLAHSGGCVKFRSMSVIMRRSHVLMIFGGFLLIEKETIRRASCKLGRNLPRNRSQGVLPIFPDPKTYDMSLKESAEVCDHDVNLRFVKHQGRRHSELPLPNMPHLISSNGFPGTSSADIRNPVRTNETWTRNPYLSAPISVVEKEASPGPSGNSSRKNFRKRGGGKCSADSSYL</sequence>
<dbReference type="Proteomes" id="UP001057402">
    <property type="component" value="Chromosome 4"/>
</dbReference>
<evidence type="ECO:0000313" key="1">
    <source>
        <dbReference type="EMBL" id="KAI4375273.1"/>
    </source>
</evidence>
<protein>
    <submittedName>
        <fullName evidence="1">Uncharacterized protein</fullName>
    </submittedName>
</protein>
<name>A0ACB9RCW3_9MYRT</name>
<comment type="caution">
    <text evidence="1">The sequence shown here is derived from an EMBL/GenBank/DDBJ whole genome shotgun (WGS) entry which is preliminary data.</text>
</comment>
<dbReference type="EMBL" id="CM042883">
    <property type="protein sequence ID" value="KAI4375273.1"/>
    <property type="molecule type" value="Genomic_DNA"/>
</dbReference>
<organism evidence="1 2">
    <name type="scientific">Melastoma candidum</name>
    <dbReference type="NCBI Taxonomy" id="119954"/>
    <lineage>
        <taxon>Eukaryota</taxon>
        <taxon>Viridiplantae</taxon>
        <taxon>Streptophyta</taxon>
        <taxon>Embryophyta</taxon>
        <taxon>Tracheophyta</taxon>
        <taxon>Spermatophyta</taxon>
        <taxon>Magnoliopsida</taxon>
        <taxon>eudicotyledons</taxon>
        <taxon>Gunneridae</taxon>
        <taxon>Pentapetalae</taxon>
        <taxon>rosids</taxon>
        <taxon>malvids</taxon>
        <taxon>Myrtales</taxon>
        <taxon>Melastomataceae</taxon>
        <taxon>Melastomatoideae</taxon>
        <taxon>Melastomateae</taxon>
        <taxon>Melastoma</taxon>
    </lineage>
</organism>
<accession>A0ACB9RCW3</accession>